<accession>A0A2N5CNE0</accession>
<dbReference type="EMBL" id="CP026100">
    <property type="protein sequence ID" value="AYV46704.1"/>
    <property type="molecule type" value="Genomic_DNA"/>
</dbReference>
<evidence type="ECO:0000259" key="1">
    <source>
        <dbReference type="PROSITE" id="PS51729"/>
    </source>
</evidence>
<dbReference type="Proteomes" id="UP000281192">
    <property type="component" value="Chromosome"/>
</dbReference>
<dbReference type="PROSITE" id="PS51729">
    <property type="entry name" value="GNAT_YJDJ"/>
    <property type="match status" value="1"/>
</dbReference>
<evidence type="ECO:0000313" key="4">
    <source>
        <dbReference type="Proteomes" id="UP000234483"/>
    </source>
</evidence>
<dbReference type="PANTHER" id="PTHR31435:SF10">
    <property type="entry name" value="BSR4717 PROTEIN"/>
    <property type="match status" value="1"/>
</dbReference>
<gene>
    <name evidence="2" type="ORF">C1707_10745</name>
    <name evidence="3" type="ORF">CFHF_22220</name>
</gene>
<keyword evidence="5" id="KW-1185">Reference proteome</keyword>
<dbReference type="PANTHER" id="PTHR31435">
    <property type="entry name" value="PROTEIN NATD1"/>
    <property type="match status" value="1"/>
</dbReference>
<keyword evidence="3" id="KW-0808">Transferase</keyword>
<sequence length="90" mass="9908">MSDDLFSHNPAKSRYELEVDGLIAFADYQRSGHRLVIPHVEADPALRGTGAAGRLMTKVAEVARAEGMRITPLCSYAAAWLRRNDPELIA</sequence>
<dbReference type="RefSeq" id="WP_101715107.1">
    <property type="nucleotide sequence ID" value="NZ_CP026100.1"/>
</dbReference>
<evidence type="ECO:0000313" key="2">
    <source>
        <dbReference type="EMBL" id="AYV46704.1"/>
    </source>
</evidence>
<feature type="domain" description="N-acetyltransferase" evidence="1">
    <location>
        <begin position="7"/>
        <end position="90"/>
    </location>
</feature>
<protein>
    <submittedName>
        <fullName evidence="3">N-acetyltransferase</fullName>
    </submittedName>
</protein>
<dbReference type="CDD" id="cd04301">
    <property type="entry name" value="NAT_SF"/>
    <property type="match status" value="1"/>
</dbReference>
<dbReference type="EMBL" id="PJRQ01000044">
    <property type="protein sequence ID" value="PLR07941.1"/>
    <property type="molecule type" value="Genomic_DNA"/>
</dbReference>
<dbReference type="AlphaFoldDB" id="A0A2N5CNE0"/>
<evidence type="ECO:0000313" key="5">
    <source>
        <dbReference type="Proteomes" id="UP000281192"/>
    </source>
</evidence>
<organism evidence="3 4">
    <name type="scientific">Caulobacter flavus</name>
    <dbReference type="NCBI Taxonomy" id="1679497"/>
    <lineage>
        <taxon>Bacteria</taxon>
        <taxon>Pseudomonadati</taxon>
        <taxon>Pseudomonadota</taxon>
        <taxon>Alphaproteobacteria</taxon>
        <taxon>Caulobacterales</taxon>
        <taxon>Caulobacteraceae</taxon>
        <taxon>Caulobacter</taxon>
    </lineage>
</organism>
<name>A0A2N5CNE0_9CAUL</name>
<evidence type="ECO:0000313" key="3">
    <source>
        <dbReference type="EMBL" id="PLR07941.1"/>
    </source>
</evidence>
<proteinExistence type="predicted"/>
<reference evidence="3 4" key="1">
    <citation type="submission" date="2017-12" db="EMBL/GenBank/DDBJ databases">
        <title>The genome sequence of Caulobacter flavus CGMCC1 15093.</title>
        <authorList>
            <person name="Gao J."/>
            <person name="Mao X."/>
            <person name="Sun J."/>
        </authorList>
    </citation>
    <scope>NUCLEOTIDE SEQUENCE [LARGE SCALE GENOMIC DNA]</scope>
    <source>
        <strain evidence="3 4">CGMCC1 15093</strain>
    </source>
</reference>
<dbReference type="KEGG" id="cfh:C1707_10745"/>
<dbReference type="GO" id="GO:0016740">
    <property type="term" value="F:transferase activity"/>
    <property type="evidence" value="ECO:0007669"/>
    <property type="project" value="UniProtKB-KW"/>
</dbReference>
<dbReference type="OrthoDB" id="9800945at2"/>
<dbReference type="InterPro" id="IPR031165">
    <property type="entry name" value="GNAT_YJDJ"/>
</dbReference>
<dbReference type="InterPro" id="IPR016181">
    <property type="entry name" value="Acyl_CoA_acyltransferase"/>
</dbReference>
<dbReference type="Proteomes" id="UP000234483">
    <property type="component" value="Unassembled WGS sequence"/>
</dbReference>
<dbReference type="Gene3D" id="3.40.630.30">
    <property type="match status" value="1"/>
</dbReference>
<reference evidence="2 5" key="2">
    <citation type="submission" date="2018-01" db="EMBL/GenBank/DDBJ databases">
        <title>Complete genome sequence of Caulobacter flavus RHGG3.</title>
        <authorList>
            <person name="Yang E."/>
        </authorList>
    </citation>
    <scope>NUCLEOTIDE SEQUENCE [LARGE SCALE GENOMIC DNA]</scope>
    <source>
        <strain evidence="2 5">RHGG3</strain>
    </source>
</reference>
<dbReference type="InterPro" id="IPR045057">
    <property type="entry name" value="Gcn5-rel_NAT"/>
</dbReference>
<dbReference type="SUPFAM" id="SSF55729">
    <property type="entry name" value="Acyl-CoA N-acyltransferases (Nat)"/>
    <property type="match status" value="1"/>
</dbReference>
<dbReference type="Pfam" id="PF14542">
    <property type="entry name" value="Acetyltransf_CG"/>
    <property type="match status" value="1"/>
</dbReference>